<name>A0A1Q6HPQ7_BACUN</name>
<dbReference type="GO" id="GO:0005975">
    <property type="term" value="P:carbohydrate metabolic process"/>
    <property type="evidence" value="ECO:0007669"/>
    <property type="project" value="InterPro"/>
</dbReference>
<proteinExistence type="predicted"/>
<dbReference type="Gene3D" id="1.50.10.10">
    <property type="match status" value="1"/>
</dbReference>
<organism evidence="1 2">
    <name type="scientific">Bacteroides uniformis</name>
    <dbReference type="NCBI Taxonomy" id="820"/>
    <lineage>
        <taxon>Bacteria</taxon>
        <taxon>Pseudomonadati</taxon>
        <taxon>Bacteroidota</taxon>
        <taxon>Bacteroidia</taxon>
        <taxon>Bacteroidales</taxon>
        <taxon>Bacteroidaceae</taxon>
        <taxon>Bacteroides</taxon>
    </lineage>
</organism>
<dbReference type="AlphaFoldDB" id="A0A1Q6HPQ7"/>
<evidence type="ECO:0000313" key="1">
    <source>
        <dbReference type="EMBL" id="OKZ28469.1"/>
    </source>
</evidence>
<dbReference type="InterPro" id="IPR012341">
    <property type="entry name" value="6hp_glycosidase-like_sf"/>
</dbReference>
<evidence type="ECO:0000313" key="2">
    <source>
        <dbReference type="Proteomes" id="UP000186549"/>
    </source>
</evidence>
<sequence>MKKLKNCGPDYWTGYTYSWFANMQVRAFVGEEAAKALRTFAECFCLKNTFHVNGDQSGTGKSKFTYRPFTLEGNFAFASGI</sequence>
<comment type="caution">
    <text evidence="1">The sequence shown here is derived from an EMBL/GenBank/DDBJ whole genome shotgun (WGS) entry which is preliminary data.</text>
</comment>
<gene>
    <name evidence="1" type="ORF">BHV79_19370</name>
</gene>
<dbReference type="Proteomes" id="UP000186549">
    <property type="component" value="Unassembled WGS sequence"/>
</dbReference>
<protein>
    <submittedName>
        <fullName evidence="1">Uncharacterized protein</fullName>
    </submittedName>
</protein>
<reference evidence="1 2" key="1">
    <citation type="journal article" date="2016" name="Nat. Biotechnol.">
        <title>Measurement of bacterial replication rates in microbial communities.</title>
        <authorList>
            <person name="Brown C.T."/>
            <person name="Olm M.R."/>
            <person name="Thomas B.C."/>
            <person name="Banfield J.F."/>
        </authorList>
    </citation>
    <scope>NUCLEOTIDE SEQUENCE [LARGE SCALE GENOMIC DNA]</scope>
    <source>
        <strain evidence="1">45_41</strain>
    </source>
</reference>
<accession>A0A1Q6HPQ7</accession>
<dbReference type="EMBL" id="MNQU01000343">
    <property type="protein sequence ID" value="OKZ28469.1"/>
    <property type="molecule type" value="Genomic_DNA"/>
</dbReference>